<name>A0A0D6DUB0_9LACT</name>
<dbReference type="RefSeq" id="WP_047914619.1">
    <property type="nucleotide sequence ID" value="NZ_LN774769.1"/>
</dbReference>
<gene>
    <name evidence="5" type="primary">ytrA</name>
    <name evidence="5" type="ORF">LACPI_0123</name>
</gene>
<dbReference type="SMART" id="SM00345">
    <property type="entry name" value="HTH_GNTR"/>
    <property type="match status" value="1"/>
</dbReference>
<proteinExistence type="predicted"/>
<dbReference type="Gene3D" id="1.10.10.10">
    <property type="entry name" value="Winged helix-like DNA-binding domain superfamily/Winged helix DNA-binding domain"/>
    <property type="match status" value="1"/>
</dbReference>
<protein>
    <submittedName>
        <fullName evidence="5">GntR DNA-binding domain-containing protein YtrA</fullName>
    </submittedName>
</protein>
<dbReference type="PROSITE" id="PS50949">
    <property type="entry name" value="HTH_GNTR"/>
    <property type="match status" value="1"/>
</dbReference>
<dbReference type="InterPro" id="IPR000524">
    <property type="entry name" value="Tscrpt_reg_HTH_GntR"/>
</dbReference>
<dbReference type="CDD" id="cd07377">
    <property type="entry name" value="WHTH_GntR"/>
    <property type="match status" value="1"/>
</dbReference>
<dbReference type="HOGENOM" id="CLU_017584_10_2_9"/>
<dbReference type="KEGG" id="lpk:LACPI_0123"/>
<dbReference type="STRING" id="1364.LP2241_10102"/>
<evidence type="ECO:0000256" key="1">
    <source>
        <dbReference type="ARBA" id="ARBA00023015"/>
    </source>
</evidence>
<evidence type="ECO:0000256" key="3">
    <source>
        <dbReference type="ARBA" id="ARBA00023163"/>
    </source>
</evidence>
<dbReference type="Proteomes" id="UP000033166">
    <property type="component" value="Chromosome I"/>
</dbReference>
<dbReference type="PANTHER" id="PTHR38445">
    <property type="entry name" value="HTH-TYPE TRANSCRIPTIONAL REPRESSOR YTRA"/>
    <property type="match status" value="1"/>
</dbReference>
<reference evidence="6" key="1">
    <citation type="submission" date="2015-01" db="EMBL/GenBank/DDBJ databases">
        <authorList>
            <person name="Andreevskaya M."/>
        </authorList>
    </citation>
    <scope>NUCLEOTIDE SEQUENCE [LARGE SCALE GENOMIC DNA]</scope>
    <source>
        <strain evidence="6">MKFS47</strain>
    </source>
</reference>
<dbReference type="InterPro" id="IPR036390">
    <property type="entry name" value="WH_DNA-bd_sf"/>
</dbReference>
<dbReference type="EMBL" id="LN774769">
    <property type="protein sequence ID" value="CEN27323.1"/>
    <property type="molecule type" value="Genomic_DNA"/>
</dbReference>
<dbReference type="Pfam" id="PF00392">
    <property type="entry name" value="GntR"/>
    <property type="match status" value="1"/>
</dbReference>
<dbReference type="PANTHER" id="PTHR38445:SF9">
    <property type="entry name" value="HTH-TYPE TRANSCRIPTIONAL REPRESSOR YTRA"/>
    <property type="match status" value="1"/>
</dbReference>
<evidence type="ECO:0000256" key="2">
    <source>
        <dbReference type="ARBA" id="ARBA00023125"/>
    </source>
</evidence>
<keyword evidence="1" id="KW-0805">Transcription regulation</keyword>
<evidence type="ECO:0000313" key="6">
    <source>
        <dbReference type="Proteomes" id="UP000033166"/>
    </source>
</evidence>
<evidence type="ECO:0000313" key="5">
    <source>
        <dbReference type="EMBL" id="CEN27323.1"/>
    </source>
</evidence>
<keyword evidence="2 5" id="KW-0238">DNA-binding</keyword>
<dbReference type="GO" id="GO:0003677">
    <property type="term" value="F:DNA binding"/>
    <property type="evidence" value="ECO:0007669"/>
    <property type="project" value="UniProtKB-KW"/>
</dbReference>
<dbReference type="InterPro" id="IPR036388">
    <property type="entry name" value="WH-like_DNA-bd_sf"/>
</dbReference>
<evidence type="ECO:0000259" key="4">
    <source>
        <dbReference type="PROSITE" id="PS50949"/>
    </source>
</evidence>
<dbReference type="SUPFAM" id="SSF46785">
    <property type="entry name" value="Winged helix' DNA-binding domain"/>
    <property type="match status" value="1"/>
</dbReference>
<dbReference type="GO" id="GO:0003700">
    <property type="term" value="F:DNA-binding transcription factor activity"/>
    <property type="evidence" value="ECO:0007669"/>
    <property type="project" value="InterPro"/>
</dbReference>
<accession>A0A0D6DUB0</accession>
<keyword evidence="3" id="KW-0804">Transcription</keyword>
<organism evidence="5 6">
    <name type="scientific">Pseudolactococcus piscium MKFS47</name>
    <dbReference type="NCBI Taxonomy" id="297352"/>
    <lineage>
        <taxon>Bacteria</taxon>
        <taxon>Bacillati</taxon>
        <taxon>Bacillota</taxon>
        <taxon>Bacilli</taxon>
        <taxon>Lactobacillales</taxon>
        <taxon>Streptococcaceae</taxon>
        <taxon>Pseudolactococcus</taxon>
    </lineage>
</organism>
<dbReference type="AlphaFoldDB" id="A0A0D6DUB0"/>
<sequence>MNKLAIYEQLANEIKSDIAAGILKPGDKLPSVRNFALEKRINPNTAVKVYKTLEIEGVLTSIPSKGNFISDDAAKLQAFHVAELKAAYLTLVREMRDHHIEESSIIALAKGVYHDITS</sequence>
<feature type="domain" description="HTH gntR-type" evidence="4">
    <location>
        <begin position="4"/>
        <end position="72"/>
    </location>
</feature>